<dbReference type="GO" id="GO:0003700">
    <property type="term" value="F:DNA-binding transcription factor activity"/>
    <property type="evidence" value="ECO:0007669"/>
    <property type="project" value="InterPro"/>
</dbReference>
<feature type="domain" description="HTH araC/xylS-type" evidence="4">
    <location>
        <begin position="180"/>
        <end position="279"/>
    </location>
</feature>
<proteinExistence type="predicted"/>
<evidence type="ECO:0000259" key="4">
    <source>
        <dbReference type="PROSITE" id="PS01124"/>
    </source>
</evidence>
<keyword evidence="3" id="KW-0804">Transcription</keyword>
<dbReference type="Pfam" id="PF12833">
    <property type="entry name" value="HTH_18"/>
    <property type="match status" value="1"/>
</dbReference>
<dbReference type="InterPro" id="IPR018060">
    <property type="entry name" value="HTH_AraC"/>
</dbReference>
<keyword evidence="2" id="KW-0238">DNA-binding</keyword>
<dbReference type="EMBL" id="CP071793">
    <property type="protein sequence ID" value="QTD50678.1"/>
    <property type="molecule type" value="Genomic_DNA"/>
</dbReference>
<reference evidence="5" key="1">
    <citation type="submission" date="2021-03" db="EMBL/GenBank/DDBJ databases">
        <title>Acanthopleuribacteraceae sp. M133.</title>
        <authorList>
            <person name="Wang G."/>
        </authorList>
    </citation>
    <scope>NUCLEOTIDE SEQUENCE</scope>
    <source>
        <strain evidence="5">M133</strain>
    </source>
</reference>
<evidence type="ECO:0000256" key="1">
    <source>
        <dbReference type="ARBA" id="ARBA00023015"/>
    </source>
</evidence>
<dbReference type="SMART" id="SM00342">
    <property type="entry name" value="HTH_ARAC"/>
    <property type="match status" value="1"/>
</dbReference>
<dbReference type="RefSeq" id="WP_237380577.1">
    <property type="nucleotide sequence ID" value="NZ_CP071793.1"/>
</dbReference>
<keyword evidence="6" id="KW-1185">Reference proteome</keyword>
<dbReference type="PANTHER" id="PTHR46796:SF13">
    <property type="entry name" value="HTH-TYPE TRANSCRIPTIONAL ACTIVATOR RHAS"/>
    <property type="match status" value="1"/>
</dbReference>
<keyword evidence="1" id="KW-0805">Transcription regulation</keyword>
<name>A0A8A4TNZ4_SULCO</name>
<dbReference type="Proteomes" id="UP000663929">
    <property type="component" value="Chromosome"/>
</dbReference>
<gene>
    <name evidence="5" type="ORF">J3U87_34260</name>
</gene>
<evidence type="ECO:0000256" key="2">
    <source>
        <dbReference type="ARBA" id="ARBA00023125"/>
    </source>
</evidence>
<protein>
    <submittedName>
        <fullName evidence="5">AraC family transcriptional regulator</fullName>
    </submittedName>
</protein>
<accession>A0A8A4TNZ4</accession>
<dbReference type="InterPro" id="IPR050204">
    <property type="entry name" value="AraC_XylS_family_regulators"/>
</dbReference>
<dbReference type="PANTHER" id="PTHR46796">
    <property type="entry name" value="HTH-TYPE TRANSCRIPTIONAL ACTIVATOR RHAS-RELATED"/>
    <property type="match status" value="1"/>
</dbReference>
<dbReference type="Pfam" id="PF20240">
    <property type="entry name" value="DUF6597"/>
    <property type="match status" value="1"/>
</dbReference>
<evidence type="ECO:0000313" key="6">
    <source>
        <dbReference type="Proteomes" id="UP000663929"/>
    </source>
</evidence>
<dbReference type="KEGG" id="scor:J3U87_34260"/>
<dbReference type="PROSITE" id="PS01124">
    <property type="entry name" value="HTH_ARAC_FAMILY_2"/>
    <property type="match status" value="1"/>
</dbReference>
<dbReference type="GO" id="GO:0043565">
    <property type="term" value="F:sequence-specific DNA binding"/>
    <property type="evidence" value="ECO:0007669"/>
    <property type="project" value="InterPro"/>
</dbReference>
<dbReference type="InterPro" id="IPR046532">
    <property type="entry name" value="DUF6597"/>
</dbReference>
<sequence>MNTSQSRPAKAADVKGMDSHENSFSSVMLMPHPRLADLVDSYWVLRGQADPTVGQASMYPLGYPMIEFNLGDRWIKNASGGAPAGAIDSNIMTMSPRPLSIRPLGRIHTALARLHPLALYKLMGTEVGVSPVLEAEAVFGRCFRETLEQLDSSAQPARIKQVLDRFFLNAFTRSRLVIDRRIQYLLGQIITHRGTLSLRDAAGELGLSQKRIEQLFGQHVGLSPKAFAGIARFQYVLAAYRPEVDLTTLGQIAGFYDQSHFIRHFKKLAHCPPRTFFAQKFGPTHRISNLYNFSR</sequence>
<evidence type="ECO:0000313" key="5">
    <source>
        <dbReference type="EMBL" id="QTD50678.1"/>
    </source>
</evidence>
<dbReference type="Gene3D" id="1.10.10.60">
    <property type="entry name" value="Homeodomain-like"/>
    <property type="match status" value="1"/>
</dbReference>
<organism evidence="5 6">
    <name type="scientific">Sulfidibacter corallicola</name>
    <dbReference type="NCBI Taxonomy" id="2818388"/>
    <lineage>
        <taxon>Bacteria</taxon>
        <taxon>Pseudomonadati</taxon>
        <taxon>Acidobacteriota</taxon>
        <taxon>Holophagae</taxon>
        <taxon>Acanthopleuribacterales</taxon>
        <taxon>Acanthopleuribacteraceae</taxon>
        <taxon>Sulfidibacter</taxon>
    </lineage>
</organism>
<dbReference type="AlphaFoldDB" id="A0A8A4TNZ4"/>
<evidence type="ECO:0000256" key="3">
    <source>
        <dbReference type="ARBA" id="ARBA00023163"/>
    </source>
</evidence>